<evidence type="ECO:0000313" key="2">
    <source>
        <dbReference type="Proteomes" id="UP000505355"/>
    </source>
</evidence>
<dbReference type="AlphaFoldDB" id="A0A7D4UCL0"/>
<sequence>MGFFSADEPKSYEIDGKRLLCQFCDNNTFYTRHEQLHTPTTTFLNLEWTDKTATCFVCSSCGYIHWFMR</sequence>
<accession>A0A7D4UCL0</accession>
<keyword evidence="2" id="KW-1185">Reference proteome</keyword>
<gene>
    <name evidence="1" type="ORF">HQ865_06720</name>
</gene>
<proteinExistence type="predicted"/>
<reference evidence="1 2" key="1">
    <citation type="submission" date="2020-05" db="EMBL/GenBank/DDBJ databases">
        <title>Mucilaginibacter mali sp. nov.</title>
        <authorList>
            <person name="Kim H.S."/>
            <person name="Lee K.C."/>
            <person name="Suh M.K."/>
            <person name="Kim J.-S."/>
            <person name="Han K.-I."/>
            <person name="Eom M.K."/>
            <person name="Shin Y.K."/>
            <person name="Lee J.-S."/>
        </authorList>
    </citation>
    <scope>NUCLEOTIDE SEQUENCE [LARGE SCALE GENOMIC DNA]</scope>
    <source>
        <strain evidence="1 2">G2-14</strain>
    </source>
</reference>
<organism evidence="1 2">
    <name type="scientific">Mucilaginibacter mali</name>
    <dbReference type="NCBI Taxonomy" id="2740462"/>
    <lineage>
        <taxon>Bacteria</taxon>
        <taxon>Pseudomonadati</taxon>
        <taxon>Bacteroidota</taxon>
        <taxon>Sphingobacteriia</taxon>
        <taxon>Sphingobacteriales</taxon>
        <taxon>Sphingobacteriaceae</taxon>
        <taxon>Mucilaginibacter</taxon>
    </lineage>
</organism>
<dbReference type="RefSeq" id="WP_173414153.1">
    <property type="nucleotide sequence ID" value="NZ_CP054139.1"/>
</dbReference>
<dbReference type="EMBL" id="CP054139">
    <property type="protein sequence ID" value="QKJ29459.1"/>
    <property type="molecule type" value="Genomic_DNA"/>
</dbReference>
<evidence type="ECO:0008006" key="3">
    <source>
        <dbReference type="Google" id="ProtNLM"/>
    </source>
</evidence>
<protein>
    <recommendedName>
        <fullName evidence="3">DNA-binding protein</fullName>
    </recommendedName>
</protein>
<dbReference type="Proteomes" id="UP000505355">
    <property type="component" value="Chromosome"/>
</dbReference>
<name>A0A7D4UCL0_9SPHI</name>
<evidence type="ECO:0000313" key="1">
    <source>
        <dbReference type="EMBL" id="QKJ29459.1"/>
    </source>
</evidence>
<dbReference type="KEGG" id="mmab:HQ865_06720"/>